<reference evidence="3" key="1">
    <citation type="submission" date="2017-02" db="UniProtKB">
        <authorList>
            <consortium name="WormBaseParasite"/>
        </authorList>
    </citation>
    <scope>IDENTIFICATION</scope>
</reference>
<evidence type="ECO:0000313" key="2">
    <source>
        <dbReference type="Proteomes" id="UP000268014"/>
    </source>
</evidence>
<protein>
    <submittedName>
        <fullName evidence="3">DUF3006 domain-containing protein</fullName>
    </submittedName>
</protein>
<dbReference type="WBParaSite" id="HPLM_0001017101-mRNA-1">
    <property type="protein sequence ID" value="HPLM_0001017101-mRNA-1"/>
    <property type="gene ID" value="HPLM_0001017101"/>
</dbReference>
<reference evidence="1 2" key="2">
    <citation type="submission" date="2018-11" db="EMBL/GenBank/DDBJ databases">
        <authorList>
            <consortium name="Pathogen Informatics"/>
        </authorList>
    </citation>
    <scope>NUCLEOTIDE SEQUENCE [LARGE SCALE GENOMIC DNA]</scope>
    <source>
        <strain evidence="1 2">MHpl1</strain>
    </source>
</reference>
<name>A0A0N4WH34_HAEPC</name>
<sequence>MEADLVLGGEGLIVNANDKPVWHKTVDVLELQFDEAEAESMLFPGNFALYATVLPKIQKVVFSSKASRRHGIRMQRLEEHKRNEG</sequence>
<evidence type="ECO:0000313" key="1">
    <source>
        <dbReference type="EMBL" id="VDO39379.1"/>
    </source>
</evidence>
<keyword evidence="2" id="KW-1185">Reference proteome</keyword>
<proteinExistence type="predicted"/>
<accession>A0A0N4WH34</accession>
<dbReference type="EMBL" id="UZAF01017229">
    <property type="protein sequence ID" value="VDO39379.1"/>
    <property type="molecule type" value="Genomic_DNA"/>
</dbReference>
<evidence type="ECO:0000313" key="3">
    <source>
        <dbReference type="WBParaSite" id="HPLM_0001017101-mRNA-1"/>
    </source>
</evidence>
<gene>
    <name evidence="1" type="ORF">HPLM_LOCUS10163</name>
</gene>
<organism evidence="3">
    <name type="scientific">Haemonchus placei</name>
    <name type="common">Barber's pole worm</name>
    <dbReference type="NCBI Taxonomy" id="6290"/>
    <lineage>
        <taxon>Eukaryota</taxon>
        <taxon>Metazoa</taxon>
        <taxon>Ecdysozoa</taxon>
        <taxon>Nematoda</taxon>
        <taxon>Chromadorea</taxon>
        <taxon>Rhabditida</taxon>
        <taxon>Rhabditina</taxon>
        <taxon>Rhabditomorpha</taxon>
        <taxon>Strongyloidea</taxon>
        <taxon>Trichostrongylidae</taxon>
        <taxon>Haemonchus</taxon>
    </lineage>
</organism>
<dbReference type="AlphaFoldDB" id="A0A0N4WH34"/>
<dbReference type="Proteomes" id="UP000268014">
    <property type="component" value="Unassembled WGS sequence"/>
</dbReference>